<keyword evidence="3" id="KW-0150">Chloroplast</keyword>
<comment type="subcellular location">
    <subcellularLocation>
        <location evidence="1">Plastid</location>
        <location evidence="1">Chloroplast</location>
    </subcellularLocation>
</comment>
<feature type="region of interest" description="Disordered" evidence="9">
    <location>
        <begin position="257"/>
        <end position="286"/>
    </location>
</feature>
<evidence type="ECO:0000256" key="4">
    <source>
        <dbReference type="ARBA" id="ARBA00022640"/>
    </source>
</evidence>
<evidence type="ECO:0000256" key="6">
    <source>
        <dbReference type="ARBA" id="ARBA00022946"/>
    </source>
</evidence>
<name>A0A9D4ZF95_ADICA</name>
<evidence type="ECO:0000256" key="9">
    <source>
        <dbReference type="SAM" id="MobiDB-lite"/>
    </source>
</evidence>
<proteinExistence type="inferred from homology"/>
<reference evidence="11" key="1">
    <citation type="submission" date="2021-01" db="EMBL/GenBank/DDBJ databases">
        <title>Adiantum capillus-veneris genome.</title>
        <authorList>
            <person name="Fang Y."/>
            <person name="Liao Q."/>
        </authorList>
    </citation>
    <scope>NUCLEOTIDE SEQUENCE</scope>
    <source>
        <strain evidence="11">H3</strain>
        <tissue evidence="11">Leaf</tissue>
    </source>
</reference>
<keyword evidence="12" id="KW-1185">Reference proteome</keyword>
<comment type="caution">
    <text evidence="11">The sequence shown here is derived from an EMBL/GenBank/DDBJ whole genome shotgun (WGS) entry which is preliminary data.</text>
</comment>
<organism evidence="11 12">
    <name type="scientific">Adiantum capillus-veneris</name>
    <name type="common">Maidenhair fern</name>
    <dbReference type="NCBI Taxonomy" id="13818"/>
    <lineage>
        <taxon>Eukaryota</taxon>
        <taxon>Viridiplantae</taxon>
        <taxon>Streptophyta</taxon>
        <taxon>Embryophyta</taxon>
        <taxon>Tracheophyta</taxon>
        <taxon>Polypodiopsida</taxon>
        <taxon>Polypodiidae</taxon>
        <taxon>Polypodiales</taxon>
        <taxon>Pteridineae</taxon>
        <taxon>Pteridaceae</taxon>
        <taxon>Vittarioideae</taxon>
        <taxon>Adiantum</taxon>
    </lineage>
</organism>
<feature type="domain" description="Fungal lipase-type" evidence="10">
    <location>
        <begin position="299"/>
        <end position="344"/>
    </location>
</feature>
<keyword evidence="8" id="KW-0443">Lipid metabolism</keyword>
<dbReference type="Pfam" id="PF01764">
    <property type="entry name" value="Lipase_3"/>
    <property type="match status" value="2"/>
</dbReference>
<dbReference type="CDD" id="cd00519">
    <property type="entry name" value="Lipase_3"/>
    <property type="match status" value="1"/>
</dbReference>
<keyword evidence="7" id="KW-0442">Lipid degradation</keyword>
<evidence type="ECO:0000256" key="1">
    <source>
        <dbReference type="ARBA" id="ARBA00004229"/>
    </source>
</evidence>
<accession>A0A9D4ZF95</accession>
<gene>
    <name evidence="11" type="ORF">GOP47_0014168</name>
</gene>
<dbReference type="GO" id="GO:0016042">
    <property type="term" value="P:lipid catabolic process"/>
    <property type="evidence" value="ECO:0007669"/>
    <property type="project" value="UniProtKB-KW"/>
</dbReference>
<dbReference type="InterPro" id="IPR029058">
    <property type="entry name" value="AB_hydrolase_fold"/>
</dbReference>
<evidence type="ECO:0000256" key="3">
    <source>
        <dbReference type="ARBA" id="ARBA00022528"/>
    </source>
</evidence>
<keyword evidence="5" id="KW-0378">Hydrolase</keyword>
<dbReference type="OrthoDB" id="438440at2759"/>
<dbReference type="GO" id="GO:0009507">
    <property type="term" value="C:chloroplast"/>
    <property type="evidence" value="ECO:0007669"/>
    <property type="project" value="UniProtKB-SubCell"/>
</dbReference>
<sequence>MPPFAPRSSDMASLRRFAMTHSTSMSIPCIVGAASTSEGHLFEKVDKGKCGYEVTKYLYATSKLDLPKFFRRSEREEEKRWSCDSNWIGYDSNWIGYVTVCVDEEEIRRIGRRDIVIAWRGTVTKTEWAEVLRALQTPANVEQKDGAAKISALAARAGADGPRGSQSARNGENLSEIVKVESGFLSLYSSSKPTSRFNKLSAGQQMAMEVKRLLQKYEEEEVSITITGHSLGAALALLCAYDIAANVTPSLNLAASASPTTAAGSDPRVAAPLSGRGDASPTPTTNMAESLDLAAKSAGVMITVFAFAGPRVGNRAWQRRMEDVGVRVLRLVNVRDCVPKVPGFLFNERWAADAPSIR</sequence>
<feature type="domain" description="Fungal lipase-type" evidence="10">
    <location>
        <begin position="116"/>
        <end position="260"/>
    </location>
</feature>
<evidence type="ECO:0000256" key="5">
    <source>
        <dbReference type="ARBA" id="ARBA00022801"/>
    </source>
</evidence>
<comment type="similarity">
    <text evidence="2">Belongs to the AB hydrolase superfamily. Lipase family.</text>
</comment>
<dbReference type="GO" id="GO:0004620">
    <property type="term" value="F:phospholipase activity"/>
    <property type="evidence" value="ECO:0007669"/>
    <property type="project" value="UniProtKB-ARBA"/>
</dbReference>
<dbReference type="InterPro" id="IPR002921">
    <property type="entry name" value="Fungal_lipase-type"/>
</dbReference>
<protein>
    <recommendedName>
        <fullName evidence="10">Fungal lipase-type domain-containing protein</fullName>
    </recommendedName>
</protein>
<evidence type="ECO:0000256" key="8">
    <source>
        <dbReference type="ARBA" id="ARBA00023098"/>
    </source>
</evidence>
<keyword evidence="6" id="KW-0809">Transit peptide</keyword>
<dbReference type="Gene3D" id="3.40.50.1820">
    <property type="entry name" value="alpha/beta hydrolase"/>
    <property type="match status" value="1"/>
</dbReference>
<evidence type="ECO:0000256" key="2">
    <source>
        <dbReference type="ARBA" id="ARBA00010701"/>
    </source>
</evidence>
<dbReference type="AlphaFoldDB" id="A0A9D4ZF95"/>
<dbReference type="Proteomes" id="UP000886520">
    <property type="component" value="Chromosome 13"/>
</dbReference>
<evidence type="ECO:0000256" key="7">
    <source>
        <dbReference type="ARBA" id="ARBA00022963"/>
    </source>
</evidence>
<dbReference type="PANTHER" id="PTHR31403:SF54">
    <property type="entry name" value="PHOSPHOLIPASE A(1) DAD1, CHLOROPLASTIC"/>
    <property type="match status" value="1"/>
</dbReference>
<dbReference type="SUPFAM" id="SSF53474">
    <property type="entry name" value="alpha/beta-Hydrolases"/>
    <property type="match status" value="1"/>
</dbReference>
<dbReference type="EMBL" id="JABFUD020000013">
    <property type="protein sequence ID" value="KAI5071917.1"/>
    <property type="molecule type" value="Genomic_DNA"/>
</dbReference>
<dbReference type="PANTHER" id="PTHR31403">
    <property type="entry name" value="PHOSPHOLIPASE A1-IBETA2, CHLOROPLASTIC"/>
    <property type="match status" value="1"/>
</dbReference>
<evidence type="ECO:0000259" key="10">
    <source>
        <dbReference type="Pfam" id="PF01764"/>
    </source>
</evidence>
<keyword evidence="4" id="KW-0934">Plastid</keyword>
<evidence type="ECO:0000313" key="11">
    <source>
        <dbReference type="EMBL" id="KAI5071917.1"/>
    </source>
</evidence>
<evidence type="ECO:0000313" key="12">
    <source>
        <dbReference type="Proteomes" id="UP000886520"/>
    </source>
</evidence>